<protein>
    <submittedName>
        <fullName evidence="7">TetR/AcrR family transcriptional regulator</fullName>
    </submittedName>
</protein>
<dbReference type="KEGG" id="pter:C2L65_36085"/>
<dbReference type="RefSeq" id="WP_042304815.1">
    <property type="nucleotide sequence ID" value="NZ_CP026113.1"/>
</dbReference>
<dbReference type="Pfam" id="PF16925">
    <property type="entry name" value="TetR_C_13"/>
    <property type="match status" value="1"/>
</dbReference>
<keyword evidence="2" id="KW-0805">Transcription regulation</keyword>
<gene>
    <name evidence="7" type="ORF">C2L65_36085</name>
</gene>
<evidence type="ECO:0000313" key="8">
    <source>
        <dbReference type="Proteomes" id="UP000243502"/>
    </source>
</evidence>
<keyword evidence="3 5" id="KW-0238">DNA-binding</keyword>
<feature type="DNA-binding region" description="H-T-H motif" evidence="5">
    <location>
        <begin position="29"/>
        <end position="48"/>
    </location>
</feature>
<dbReference type="Gene3D" id="1.10.357.10">
    <property type="entry name" value="Tetracycline Repressor, domain 2"/>
    <property type="match status" value="1"/>
</dbReference>
<dbReference type="InterPro" id="IPR009057">
    <property type="entry name" value="Homeodomain-like_sf"/>
</dbReference>
<name>A0A2I8EZI0_9BURK</name>
<keyword evidence="4" id="KW-0804">Transcription</keyword>
<proteinExistence type="predicted"/>
<evidence type="ECO:0000256" key="5">
    <source>
        <dbReference type="PROSITE-ProRule" id="PRU00335"/>
    </source>
</evidence>
<evidence type="ECO:0000256" key="3">
    <source>
        <dbReference type="ARBA" id="ARBA00023125"/>
    </source>
</evidence>
<evidence type="ECO:0000256" key="4">
    <source>
        <dbReference type="ARBA" id="ARBA00023163"/>
    </source>
</evidence>
<dbReference type="InterPro" id="IPR011075">
    <property type="entry name" value="TetR_C"/>
</dbReference>
<dbReference type="OrthoDB" id="270177at2"/>
<dbReference type="Pfam" id="PF00440">
    <property type="entry name" value="TetR_N"/>
    <property type="match status" value="1"/>
</dbReference>
<dbReference type="Gene3D" id="1.10.10.60">
    <property type="entry name" value="Homeodomain-like"/>
    <property type="match status" value="1"/>
</dbReference>
<dbReference type="EMBL" id="CP026113">
    <property type="protein sequence ID" value="AUT65013.1"/>
    <property type="molecule type" value="Genomic_DNA"/>
</dbReference>
<dbReference type="PANTHER" id="PTHR47506:SF1">
    <property type="entry name" value="HTH-TYPE TRANSCRIPTIONAL REGULATOR YJDC"/>
    <property type="match status" value="1"/>
</dbReference>
<dbReference type="InterPro" id="IPR001647">
    <property type="entry name" value="HTH_TetR"/>
</dbReference>
<dbReference type="PROSITE" id="PS01081">
    <property type="entry name" value="HTH_TETR_1"/>
    <property type="match status" value="1"/>
</dbReference>
<sequence>MPRPREFDEDAVLDAAVHHFWVHGYEATSVRELAQSMGITGASLYNAFGDKRSLFRRALAHYVANSFGDRVSRFEGKMKPTDAIKAFFREIVERSVSDEERKGCLLVNSALEVAPHDPEFQETIAGVLVQVEAFFRRCVAAGQQAGEISTEQSAENLARMLLGMLLGIRVLARTRPERPLLEGLLRPVYALLDKKHS</sequence>
<evidence type="ECO:0000313" key="7">
    <source>
        <dbReference type="EMBL" id="AUT65013.1"/>
    </source>
</evidence>
<evidence type="ECO:0000259" key="6">
    <source>
        <dbReference type="PROSITE" id="PS50977"/>
    </source>
</evidence>
<dbReference type="InterPro" id="IPR036271">
    <property type="entry name" value="Tet_transcr_reg_TetR-rel_C_sf"/>
</dbReference>
<dbReference type="SUPFAM" id="SSF46689">
    <property type="entry name" value="Homeodomain-like"/>
    <property type="match status" value="1"/>
</dbReference>
<evidence type="ECO:0000256" key="1">
    <source>
        <dbReference type="ARBA" id="ARBA00022491"/>
    </source>
</evidence>
<dbReference type="AlphaFoldDB" id="A0A2I8EZI0"/>
<dbReference type="PANTHER" id="PTHR47506">
    <property type="entry name" value="TRANSCRIPTIONAL REGULATORY PROTEIN"/>
    <property type="match status" value="1"/>
</dbReference>
<reference evidence="7 8" key="1">
    <citation type="submission" date="2018-01" db="EMBL/GenBank/DDBJ databases">
        <title>Species boundaries and ecological features among Paraburkholderia terrae DSMZ17804T, P. hospita DSMZ17164T and P. caribensis DSMZ13236T.</title>
        <authorList>
            <person name="Pratama A.A."/>
        </authorList>
    </citation>
    <scope>NUCLEOTIDE SEQUENCE [LARGE SCALE GENOMIC DNA]</scope>
    <source>
        <strain evidence="7 8">DSM 17804</strain>
    </source>
</reference>
<dbReference type="Proteomes" id="UP000243502">
    <property type="component" value="Chromosome 3"/>
</dbReference>
<evidence type="ECO:0000256" key="2">
    <source>
        <dbReference type="ARBA" id="ARBA00023015"/>
    </source>
</evidence>
<accession>A0A2I8EZI0</accession>
<keyword evidence="1" id="KW-0678">Repressor</keyword>
<organism evidence="7 8">
    <name type="scientific">Paraburkholderia terrae</name>
    <dbReference type="NCBI Taxonomy" id="311230"/>
    <lineage>
        <taxon>Bacteria</taxon>
        <taxon>Pseudomonadati</taxon>
        <taxon>Pseudomonadota</taxon>
        <taxon>Betaproteobacteria</taxon>
        <taxon>Burkholderiales</taxon>
        <taxon>Burkholderiaceae</taxon>
        <taxon>Paraburkholderia</taxon>
    </lineage>
</organism>
<feature type="domain" description="HTH tetR-type" evidence="6">
    <location>
        <begin position="6"/>
        <end position="66"/>
    </location>
</feature>
<dbReference type="GO" id="GO:0003677">
    <property type="term" value="F:DNA binding"/>
    <property type="evidence" value="ECO:0007669"/>
    <property type="project" value="UniProtKB-UniRule"/>
</dbReference>
<dbReference type="SUPFAM" id="SSF48498">
    <property type="entry name" value="Tetracyclin repressor-like, C-terminal domain"/>
    <property type="match status" value="1"/>
</dbReference>
<dbReference type="InterPro" id="IPR023772">
    <property type="entry name" value="DNA-bd_HTH_TetR-type_CS"/>
</dbReference>
<dbReference type="PROSITE" id="PS50977">
    <property type="entry name" value="HTH_TETR_2"/>
    <property type="match status" value="1"/>
</dbReference>